<reference evidence="5 6" key="1">
    <citation type="submission" date="2018-05" db="EMBL/GenBank/DDBJ databases">
        <authorList>
            <person name="Goeker M."/>
            <person name="Huntemann M."/>
            <person name="Clum A."/>
            <person name="Pillay M."/>
            <person name="Palaniappan K."/>
            <person name="Varghese N."/>
            <person name="Mikhailova N."/>
            <person name="Stamatis D."/>
            <person name="Reddy T."/>
            <person name="Daum C."/>
            <person name="Shapiro N."/>
            <person name="Ivanova N."/>
            <person name="Kyrpides N."/>
            <person name="Woyke T."/>
        </authorList>
    </citation>
    <scope>NUCLEOTIDE SEQUENCE [LARGE SCALE GENOMIC DNA]</scope>
    <source>
        <strain evidence="5 6">DSM 26524</strain>
    </source>
</reference>
<dbReference type="GO" id="GO:0042558">
    <property type="term" value="P:pteridine-containing compound metabolic process"/>
    <property type="evidence" value="ECO:0007669"/>
    <property type="project" value="InterPro"/>
</dbReference>
<dbReference type="Gene3D" id="3.20.20.20">
    <property type="entry name" value="Dihydropteroate synthase-like"/>
    <property type="match status" value="1"/>
</dbReference>
<dbReference type="GO" id="GO:0008705">
    <property type="term" value="F:methionine synthase activity"/>
    <property type="evidence" value="ECO:0007669"/>
    <property type="project" value="TreeGrafter"/>
</dbReference>
<dbReference type="GO" id="GO:0032259">
    <property type="term" value="P:methylation"/>
    <property type="evidence" value="ECO:0007669"/>
    <property type="project" value="UniProtKB-KW"/>
</dbReference>
<comment type="similarity">
    <text evidence="1">Belongs to the vitamin-B12 dependent methionine synthase family.</text>
</comment>
<organism evidence="5 6">
    <name type="scientific">Murimonas intestini</name>
    <dbReference type="NCBI Taxonomy" id="1337051"/>
    <lineage>
        <taxon>Bacteria</taxon>
        <taxon>Bacillati</taxon>
        <taxon>Bacillota</taxon>
        <taxon>Clostridia</taxon>
        <taxon>Lachnospirales</taxon>
        <taxon>Lachnospiraceae</taxon>
        <taxon>Murimonas</taxon>
    </lineage>
</organism>
<dbReference type="SUPFAM" id="SSF51717">
    <property type="entry name" value="Dihydropteroate synthetase-like"/>
    <property type="match status" value="1"/>
</dbReference>
<dbReference type="RefSeq" id="WP_109625296.1">
    <property type="nucleotide sequence ID" value="NZ_JANKBI010000002.1"/>
</dbReference>
<accession>A0AB73T6D3</accession>
<dbReference type="GO" id="GO:0005829">
    <property type="term" value="C:cytosol"/>
    <property type="evidence" value="ECO:0007669"/>
    <property type="project" value="TreeGrafter"/>
</dbReference>
<evidence type="ECO:0000313" key="5">
    <source>
        <dbReference type="EMBL" id="PWJ77174.1"/>
    </source>
</evidence>
<dbReference type="PANTHER" id="PTHR45833">
    <property type="entry name" value="METHIONINE SYNTHASE"/>
    <property type="match status" value="1"/>
</dbReference>
<gene>
    <name evidence="5" type="ORF">C7383_10314</name>
</gene>
<keyword evidence="2 5" id="KW-0489">Methyltransferase</keyword>
<dbReference type="EMBL" id="QGGY01000003">
    <property type="protein sequence ID" value="PWJ77174.1"/>
    <property type="molecule type" value="Genomic_DNA"/>
</dbReference>
<dbReference type="NCBIfam" id="NF005719">
    <property type="entry name" value="PRK07535.1"/>
    <property type="match status" value="1"/>
</dbReference>
<dbReference type="Proteomes" id="UP000245412">
    <property type="component" value="Unassembled WGS sequence"/>
</dbReference>
<dbReference type="InterPro" id="IPR050554">
    <property type="entry name" value="Met_Synthase/Corrinoid"/>
</dbReference>
<dbReference type="AlphaFoldDB" id="A0AB73T6D3"/>
<dbReference type="Pfam" id="PF00809">
    <property type="entry name" value="Pterin_bind"/>
    <property type="match status" value="1"/>
</dbReference>
<evidence type="ECO:0000256" key="2">
    <source>
        <dbReference type="ARBA" id="ARBA00022603"/>
    </source>
</evidence>
<evidence type="ECO:0000256" key="1">
    <source>
        <dbReference type="ARBA" id="ARBA00010398"/>
    </source>
</evidence>
<evidence type="ECO:0000259" key="4">
    <source>
        <dbReference type="PROSITE" id="PS50972"/>
    </source>
</evidence>
<dbReference type="InterPro" id="IPR000489">
    <property type="entry name" value="Pterin-binding_dom"/>
</dbReference>
<keyword evidence="6" id="KW-1185">Reference proteome</keyword>
<feature type="domain" description="Pterin-binding" evidence="4">
    <location>
        <begin position="1"/>
        <end position="245"/>
    </location>
</feature>
<protein>
    <submittedName>
        <fullName evidence="5">5-methyltetrahydrofolate--homocysteine methyltransferase</fullName>
    </submittedName>
</protein>
<name>A0AB73T6D3_9FIRM</name>
<proteinExistence type="inferred from homology"/>
<comment type="caution">
    <text evidence="5">The sequence shown here is derived from an EMBL/GenBank/DDBJ whole genome shotgun (WGS) entry which is preliminary data.</text>
</comment>
<keyword evidence="3" id="KW-0808">Transferase</keyword>
<dbReference type="PROSITE" id="PS50972">
    <property type="entry name" value="PTERIN_BINDING"/>
    <property type="match status" value="1"/>
</dbReference>
<evidence type="ECO:0000256" key="3">
    <source>
        <dbReference type="ARBA" id="ARBA00022679"/>
    </source>
</evidence>
<sequence length="274" mass="29962">MIIIGEKINGAIPSVCAAIERRDEAFILDLADKQAEAGAAYLDICSGRAPELEKEDMIWLIDTVQSHTDMPLCVDSPNPHLLKELLPMVTQRGIVNSVSGEGDKMDVLFPAISENGWDVIALTCDDSGIAAEADRKVEIAVRIIEKAASFGIAPERIYIDPLVLSLSAVNDSVINFLDAVKEIKRRYPGVKITSGLSNVSYGMPCRKAVNQFFLALAMYAGMDSAIADPANRDIYTAVLAVEALLGRDRFCRRYNRAYRAGRIGPVREGQEKSK</sequence>
<dbReference type="InterPro" id="IPR011005">
    <property type="entry name" value="Dihydropteroate_synth-like_sf"/>
</dbReference>
<evidence type="ECO:0000313" key="6">
    <source>
        <dbReference type="Proteomes" id="UP000245412"/>
    </source>
</evidence>